<dbReference type="GO" id="GO:0005385">
    <property type="term" value="F:zinc ion transmembrane transporter activity"/>
    <property type="evidence" value="ECO:0007669"/>
    <property type="project" value="TreeGrafter"/>
</dbReference>
<feature type="transmembrane region" description="Helical" evidence="6">
    <location>
        <begin position="487"/>
        <end position="512"/>
    </location>
</feature>
<dbReference type="Proteomes" id="UP000028545">
    <property type="component" value="Unassembled WGS sequence"/>
</dbReference>
<feature type="transmembrane region" description="Helical" evidence="6">
    <location>
        <begin position="453"/>
        <end position="475"/>
    </location>
</feature>
<feature type="transmembrane region" description="Helical" evidence="6">
    <location>
        <begin position="251"/>
        <end position="271"/>
    </location>
</feature>
<keyword evidence="9" id="KW-1185">Reference proteome</keyword>
<dbReference type="KEGG" id="sapo:SAPIO_CDS3846"/>
<dbReference type="EMBL" id="JOWA01000089">
    <property type="protein sequence ID" value="KEZ44089.1"/>
    <property type="molecule type" value="Genomic_DNA"/>
</dbReference>
<dbReference type="OMA" id="SCHSHGE"/>
<evidence type="ECO:0000256" key="6">
    <source>
        <dbReference type="SAM" id="Phobius"/>
    </source>
</evidence>
<evidence type="ECO:0000256" key="7">
    <source>
        <dbReference type="SAM" id="SignalP"/>
    </source>
</evidence>
<dbReference type="InterPro" id="IPR003689">
    <property type="entry name" value="ZIP"/>
</dbReference>
<dbReference type="GO" id="GO:0005886">
    <property type="term" value="C:plasma membrane"/>
    <property type="evidence" value="ECO:0007669"/>
    <property type="project" value="TreeGrafter"/>
</dbReference>
<protein>
    <submittedName>
        <fullName evidence="8">Uncharacterized protein</fullName>
    </submittedName>
</protein>
<evidence type="ECO:0000313" key="9">
    <source>
        <dbReference type="Proteomes" id="UP000028545"/>
    </source>
</evidence>
<feature type="compositionally biased region" description="Acidic residues" evidence="5">
    <location>
        <begin position="117"/>
        <end position="133"/>
    </location>
</feature>
<keyword evidence="7" id="KW-0732">Signal</keyword>
<gene>
    <name evidence="8" type="ORF">SAPIO_CDS3846</name>
</gene>
<feature type="signal peptide" evidence="7">
    <location>
        <begin position="1"/>
        <end position="23"/>
    </location>
</feature>
<dbReference type="OrthoDB" id="448280at2759"/>
<dbReference type="VEuPathDB" id="FungiDB:SAPIO_CDS3846"/>
<feature type="region of interest" description="Disordered" evidence="5">
    <location>
        <begin position="372"/>
        <end position="411"/>
    </location>
</feature>
<evidence type="ECO:0000256" key="1">
    <source>
        <dbReference type="ARBA" id="ARBA00004141"/>
    </source>
</evidence>
<organism evidence="8 9">
    <name type="scientific">Pseudallescheria apiosperma</name>
    <name type="common">Scedosporium apiospermum</name>
    <dbReference type="NCBI Taxonomy" id="563466"/>
    <lineage>
        <taxon>Eukaryota</taxon>
        <taxon>Fungi</taxon>
        <taxon>Dikarya</taxon>
        <taxon>Ascomycota</taxon>
        <taxon>Pezizomycotina</taxon>
        <taxon>Sordariomycetes</taxon>
        <taxon>Hypocreomycetidae</taxon>
        <taxon>Microascales</taxon>
        <taxon>Microascaceae</taxon>
        <taxon>Scedosporium</taxon>
    </lineage>
</organism>
<comment type="subcellular location">
    <subcellularLocation>
        <location evidence="1">Membrane</location>
        <topology evidence="1">Multi-pass membrane protein</topology>
    </subcellularLocation>
</comment>
<sequence length="516" mass="54771">MAPISRSTTGLLSLILLCPGVLSSGPAITPYARVARQAATPTTTSSAITAVSDCHLHGATIWCMAGADEFPLKTTVTATEELPASFTGCHNHGSALYCIAPNGDDVEIDIPSAAGDGDTDGDHADDESGESESENPSGLNCHFHAGVEHCVGAGESESGGSTTEKKCDKVDREYNVRLRIGLIFAILATSAVGVFAPIFLAKWLPSKLNVIWVTLKQFGTGIIISTAFVHLFVHAMLMFQNDCVEGIEYEGTAASIFMAGIFISFLVEYFGERFMRSRLNKKMLNGSPEGYSVEKANASLETVNIYVMEAGIIFHSLIIGVTLVVSGDSFFITLFIVIVFHQFFEGLALGSRIASLGTNQHHALAALGHHSVHQHGPGHHQHHIHPQEHTSESLAKTAGGEATSLNGSNQEEEKANFPMWHKMVLAACFALVTPIGMAIGTGCLSVFNGNDPATAIAIGTLDAFSGGILVWVGLVEMWAGDWMGGEMANASAFSTFMGIFGLMAGMALMSFLGKWA</sequence>
<dbReference type="PANTHER" id="PTHR11040:SF44">
    <property type="entry name" value="PROTEIN ZNTC-RELATED"/>
    <property type="match status" value="1"/>
</dbReference>
<feature type="chain" id="PRO_5001775619" evidence="7">
    <location>
        <begin position="24"/>
        <end position="516"/>
    </location>
</feature>
<proteinExistence type="predicted"/>
<accession>A0A084G9S7</accession>
<feature type="transmembrane region" description="Helical" evidence="6">
    <location>
        <begin position="424"/>
        <end position="447"/>
    </location>
</feature>
<dbReference type="RefSeq" id="XP_016643888.1">
    <property type="nucleotide sequence ID" value="XM_016786545.1"/>
</dbReference>
<keyword evidence="4 6" id="KW-0472">Membrane</keyword>
<feature type="region of interest" description="Disordered" evidence="5">
    <location>
        <begin position="109"/>
        <end position="137"/>
    </location>
</feature>
<dbReference type="AlphaFoldDB" id="A0A084G9S7"/>
<dbReference type="HOGENOM" id="CLU_027089_5_0_1"/>
<feature type="transmembrane region" description="Helical" evidence="6">
    <location>
        <begin position="305"/>
        <end position="324"/>
    </location>
</feature>
<evidence type="ECO:0000313" key="8">
    <source>
        <dbReference type="EMBL" id="KEZ44089.1"/>
    </source>
</evidence>
<evidence type="ECO:0000256" key="3">
    <source>
        <dbReference type="ARBA" id="ARBA00022989"/>
    </source>
</evidence>
<keyword evidence="3 6" id="KW-1133">Transmembrane helix</keyword>
<dbReference type="PANTHER" id="PTHR11040">
    <property type="entry name" value="ZINC/IRON TRANSPORTER"/>
    <property type="match status" value="1"/>
</dbReference>
<dbReference type="Pfam" id="PF02535">
    <property type="entry name" value="Zip"/>
    <property type="match status" value="2"/>
</dbReference>
<keyword evidence="2 6" id="KW-0812">Transmembrane</keyword>
<feature type="transmembrane region" description="Helical" evidence="6">
    <location>
        <begin position="180"/>
        <end position="200"/>
    </location>
</feature>
<evidence type="ECO:0000256" key="4">
    <source>
        <dbReference type="ARBA" id="ARBA00023136"/>
    </source>
</evidence>
<feature type="transmembrane region" description="Helical" evidence="6">
    <location>
        <begin position="330"/>
        <end position="350"/>
    </location>
</feature>
<reference evidence="8 9" key="1">
    <citation type="journal article" date="2014" name="Genome Announc.">
        <title>Draft genome sequence of the pathogenic fungus Scedosporium apiospermum.</title>
        <authorList>
            <person name="Vandeputte P."/>
            <person name="Ghamrawi S."/>
            <person name="Rechenmann M."/>
            <person name="Iltis A."/>
            <person name="Giraud S."/>
            <person name="Fleury M."/>
            <person name="Thornton C."/>
            <person name="Delhaes L."/>
            <person name="Meyer W."/>
            <person name="Papon N."/>
            <person name="Bouchara J.P."/>
        </authorList>
    </citation>
    <scope>NUCLEOTIDE SEQUENCE [LARGE SCALE GENOMIC DNA]</scope>
    <source>
        <strain evidence="8 9">IHEM 14462</strain>
    </source>
</reference>
<evidence type="ECO:0000256" key="5">
    <source>
        <dbReference type="SAM" id="MobiDB-lite"/>
    </source>
</evidence>
<comment type="caution">
    <text evidence="8">The sequence shown here is derived from an EMBL/GenBank/DDBJ whole genome shotgun (WGS) entry which is preliminary data.</text>
</comment>
<feature type="transmembrane region" description="Helical" evidence="6">
    <location>
        <begin position="221"/>
        <end position="239"/>
    </location>
</feature>
<feature type="compositionally biased region" description="Basic residues" evidence="5">
    <location>
        <begin position="372"/>
        <end position="384"/>
    </location>
</feature>
<name>A0A084G9S7_PSEDA</name>
<dbReference type="GeneID" id="27722918"/>
<evidence type="ECO:0000256" key="2">
    <source>
        <dbReference type="ARBA" id="ARBA00022692"/>
    </source>
</evidence>